<evidence type="ECO:0000313" key="4">
    <source>
        <dbReference type="EMBL" id="KAL2504170.1"/>
    </source>
</evidence>
<dbReference type="InterPro" id="IPR000215">
    <property type="entry name" value="Serpin_fam"/>
</dbReference>
<protein>
    <submittedName>
        <fullName evidence="4">Serpin-ZX</fullName>
    </submittedName>
</protein>
<dbReference type="InterPro" id="IPR042178">
    <property type="entry name" value="Serpin_sf_1"/>
</dbReference>
<gene>
    <name evidence="4" type="ORF">Adt_19791</name>
</gene>
<feature type="transmembrane region" description="Helical" evidence="2">
    <location>
        <begin position="29"/>
        <end position="48"/>
    </location>
</feature>
<sequence>MDIRESFSNQTDVSLLLARNLVSSKAKDANLVFSPVSINVLLGLIAAGSKGHTLDQLLSFLKSKSSEELNSISSQLVTLVFADGWPLGGPRLSFANGVWVDQSFSLKPTFKEIVHNAYKAAASHVDFQTEFMIVVVAMQFVIAPVLVLLDCASLL</sequence>
<evidence type="ECO:0000259" key="3">
    <source>
        <dbReference type="Pfam" id="PF00079"/>
    </source>
</evidence>
<dbReference type="SUPFAM" id="SSF56574">
    <property type="entry name" value="Serpins"/>
    <property type="match status" value="1"/>
</dbReference>
<evidence type="ECO:0000256" key="1">
    <source>
        <dbReference type="ARBA" id="ARBA00009500"/>
    </source>
</evidence>
<dbReference type="PANTHER" id="PTHR11461:SF211">
    <property type="entry name" value="GH10112P-RELATED"/>
    <property type="match status" value="1"/>
</dbReference>
<keyword evidence="5" id="KW-1185">Reference proteome</keyword>
<organism evidence="4 5">
    <name type="scientific">Abeliophyllum distichum</name>
    <dbReference type="NCBI Taxonomy" id="126358"/>
    <lineage>
        <taxon>Eukaryota</taxon>
        <taxon>Viridiplantae</taxon>
        <taxon>Streptophyta</taxon>
        <taxon>Embryophyta</taxon>
        <taxon>Tracheophyta</taxon>
        <taxon>Spermatophyta</taxon>
        <taxon>Magnoliopsida</taxon>
        <taxon>eudicotyledons</taxon>
        <taxon>Gunneridae</taxon>
        <taxon>Pentapetalae</taxon>
        <taxon>asterids</taxon>
        <taxon>lamiids</taxon>
        <taxon>Lamiales</taxon>
        <taxon>Oleaceae</taxon>
        <taxon>Forsythieae</taxon>
        <taxon>Abeliophyllum</taxon>
    </lineage>
</organism>
<keyword evidence="2" id="KW-0472">Membrane</keyword>
<accession>A0ABD1SU09</accession>
<dbReference type="AlphaFoldDB" id="A0ABD1SU09"/>
<keyword evidence="2" id="KW-0812">Transmembrane</keyword>
<keyword evidence="2" id="KW-1133">Transmembrane helix</keyword>
<dbReference type="PANTHER" id="PTHR11461">
    <property type="entry name" value="SERINE PROTEASE INHIBITOR, SERPIN"/>
    <property type="match status" value="1"/>
</dbReference>
<dbReference type="Gene3D" id="3.30.497.10">
    <property type="entry name" value="Antithrombin, subunit I, domain 2"/>
    <property type="match status" value="1"/>
</dbReference>
<comment type="similarity">
    <text evidence="1">Belongs to the serpin family.</text>
</comment>
<comment type="caution">
    <text evidence="4">The sequence shown here is derived from an EMBL/GenBank/DDBJ whole genome shotgun (WGS) entry which is preliminary data.</text>
</comment>
<evidence type="ECO:0000313" key="5">
    <source>
        <dbReference type="Proteomes" id="UP001604336"/>
    </source>
</evidence>
<dbReference type="EMBL" id="JBFOLK010000006">
    <property type="protein sequence ID" value="KAL2504170.1"/>
    <property type="molecule type" value="Genomic_DNA"/>
</dbReference>
<dbReference type="Proteomes" id="UP001604336">
    <property type="component" value="Unassembled WGS sequence"/>
</dbReference>
<evidence type="ECO:0000256" key="2">
    <source>
        <dbReference type="SAM" id="Phobius"/>
    </source>
</evidence>
<name>A0ABD1SU09_9LAMI</name>
<dbReference type="InterPro" id="IPR023796">
    <property type="entry name" value="Serpin_dom"/>
</dbReference>
<reference evidence="5" key="1">
    <citation type="submission" date="2024-07" db="EMBL/GenBank/DDBJ databases">
        <title>Two chromosome-level genome assemblies of Korean endemic species Abeliophyllum distichum and Forsythia ovata (Oleaceae).</title>
        <authorList>
            <person name="Jang H."/>
        </authorList>
    </citation>
    <scope>NUCLEOTIDE SEQUENCE [LARGE SCALE GENOMIC DNA]</scope>
</reference>
<feature type="domain" description="Serpin" evidence="3">
    <location>
        <begin position="9"/>
        <end position="129"/>
    </location>
</feature>
<dbReference type="InterPro" id="IPR036186">
    <property type="entry name" value="Serpin_sf"/>
</dbReference>
<feature type="transmembrane region" description="Helical" evidence="2">
    <location>
        <begin position="131"/>
        <end position="149"/>
    </location>
</feature>
<dbReference type="Pfam" id="PF00079">
    <property type="entry name" value="Serpin"/>
    <property type="match status" value="1"/>
</dbReference>
<proteinExistence type="inferred from homology"/>